<dbReference type="InParanoid" id="A2FN80"/>
<evidence type="ECO:0000313" key="1">
    <source>
        <dbReference type="EMBL" id="EAX93639.1"/>
    </source>
</evidence>
<organism evidence="1 2">
    <name type="scientific">Trichomonas vaginalis (strain ATCC PRA-98 / G3)</name>
    <dbReference type="NCBI Taxonomy" id="412133"/>
    <lineage>
        <taxon>Eukaryota</taxon>
        <taxon>Metamonada</taxon>
        <taxon>Parabasalia</taxon>
        <taxon>Trichomonadida</taxon>
        <taxon>Trichomonadidae</taxon>
        <taxon>Trichomonas</taxon>
    </lineage>
</organism>
<name>A2FN80_TRIV3</name>
<dbReference type="VEuPathDB" id="TrichDB:TVAGG3_0669590"/>
<sequence length="1092" mass="128394">MDESRFISLIDRCKSEDNEIRSNAESERDQIIQNDPLLFVNSLLQIIVSNNYENLNDYMITLIFSVIKRAQSYLEHESLKIFFGNLHSCIQTLLNRSHSLNIICSTYALTLSNIHKLPEADFDFNGVLIELQTIIQQQFSLSIISEAIENSPDLYNFDIDFLYQIIDQNREYDGIIRYYFSIIGKLEENEKFVEIFPNILEKITIDNVYTSLDAMNAFCELGSPFIGYIYLDLARYICNLAINNKIDQIQANCVFIISAITLKNTKFVVNSPEFVDLVFQLFISLIRDVSYDKLDNDTDNGAFSIIETVASEISEKLEVIIIEKIPEYFQSAQNDAGILYGLLILISLYHPYVKCELSGPKARFNINSDIYTILTTNEDIGLRYACIRYISQLIFSGISVDEIEIFNYFLNLDFQGEDEHCIYWILSFFEQFSFNTRSNENSLEFNTLCKEKMLSVSENLPNEKCVAKLIKILTKNIKITQDPIEDVCEKYAELFNEYKESDFIKVTIISQIQEIFGSYKNKENEQFISEQAVMYYNECNNMLQKDDLPPKYLSYCLAAIFNFLQLAQDQLGDRIFDLYKGCYSILSQPLQYNEETQLNVFDLTAYYVADSFTSSIKYTIDKTMVEMIDDNMRILFEISKKKVFYETVENNIEMYNEVVNLCLNYLNSDIIIKSIHYHCFQILFFLFQNLENEELRQPIVSILMEQYIKLTNINLFGENVYLSLFDSFFGDCSSYIQENDQVKQSSINFLIKIFLQMYNNASEIQKSEKSVDDKFSQWDATVNCELERYVDFCLSLSWKLRKICPELMIEPFTNEIYPLIMQNIEVDFISPLNASLLAYYLSFFEDGNVYEENRQILFNYFNYLIETEEELNNVDDYDDISLVDWKSALNDLFFNSLCRMIKFINFNEELIDDLIEELYALRVNGYFEVVQGDLCSAILLIFRKYPQIVNQDFGLHFEYTDSNLVYRNSTIHYNTLYFDLSISWLENYFELFEQNYKIPNGEDEDRMLESMFKSWIISFRKFKKNDGKLSKLNNIFGRFFNFCRQHPFFFNTLKSSLEKFKSAEDLTEKEVVTFSRYLGYSFKIYKSNISSN</sequence>
<accession>A2FN80</accession>
<dbReference type="VEuPathDB" id="TrichDB:TVAG_003280"/>
<reference evidence="1" key="2">
    <citation type="journal article" date="2007" name="Science">
        <title>Draft genome sequence of the sexually transmitted pathogen Trichomonas vaginalis.</title>
        <authorList>
            <person name="Carlton J.M."/>
            <person name="Hirt R.P."/>
            <person name="Silva J.C."/>
            <person name="Delcher A.L."/>
            <person name="Schatz M."/>
            <person name="Zhao Q."/>
            <person name="Wortman J.R."/>
            <person name="Bidwell S.L."/>
            <person name="Alsmark U.C.M."/>
            <person name="Besteiro S."/>
            <person name="Sicheritz-Ponten T."/>
            <person name="Noel C.J."/>
            <person name="Dacks J.B."/>
            <person name="Foster P.G."/>
            <person name="Simillion C."/>
            <person name="Van de Peer Y."/>
            <person name="Miranda-Saavedra D."/>
            <person name="Barton G.J."/>
            <person name="Westrop G.D."/>
            <person name="Mueller S."/>
            <person name="Dessi D."/>
            <person name="Fiori P.L."/>
            <person name="Ren Q."/>
            <person name="Paulsen I."/>
            <person name="Zhang H."/>
            <person name="Bastida-Corcuera F.D."/>
            <person name="Simoes-Barbosa A."/>
            <person name="Brown M.T."/>
            <person name="Hayes R.D."/>
            <person name="Mukherjee M."/>
            <person name="Okumura C.Y."/>
            <person name="Schneider R."/>
            <person name="Smith A.J."/>
            <person name="Vanacova S."/>
            <person name="Villalvazo M."/>
            <person name="Haas B.J."/>
            <person name="Pertea M."/>
            <person name="Feldblyum T.V."/>
            <person name="Utterback T.R."/>
            <person name="Shu C.L."/>
            <person name="Osoegawa K."/>
            <person name="de Jong P.J."/>
            <person name="Hrdy I."/>
            <person name="Horvathova L."/>
            <person name="Zubacova Z."/>
            <person name="Dolezal P."/>
            <person name="Malik S.B."/>
            <person name="Logsdon J.M. Jr."/>
            <person name="Henze K."/>
            <person name="Gupta A."/>
            <person name="Wang C.C."/>
            <person name="Dunne R.L."/>
            <person name="Upcroft J.A."/>
            <person name="Upcroft P."/>
            <person name="White O."/>
            <person name="Salzberg S.L."/>
            <person name="Tang P."/>
            <person name="Chiu C.-H."/>
            <person name="Lee Y.-S."/>
            <person name="Embley T.M."/>
            <person name="Coombs G.H."/>
            <person name="Mottram J.C."/>
            <person name="Tachezy J."/>
            <person name="Fraser-Liggett C.M."/>
            <person name="Johnson P.J."/>
        </authorList>
    </citation>
    <scope>NUCLEOTIDE SEQUENCE [LARGE SCALE GENOMIC DNA]</scope>
    <source>
        <strain evidence="1">G3</strain>
    </source>
</reference>
<dbReference type="SMR" id="A2FN80"/>
<evidence type="ECO:0008006" key="3">
    <source>
        <dbReference type="Google" id="ProtNLM"/>
    </source>
</evidence>
<proteinExistence type="predicted"/>
<dbReference type="EMBL" id="DS113900">
    <property type="protein sequence ID" value="EAX93639.1"/>
    <property type="molecule type" value="Genomic_DNA"/>
</dbReference>
<dbReference type="SUPFAM" id="SSF48371">
    <property type="entry name" value="ARM repeat"/>
    <property type="match status" value="1"/>
</dbReference>
<evidence type="ECO:0000313" key="2">
    <source>
        <dbReference type="Proteomes" id="UP000001542"/>
    </source>
</evidence>
<dbReference type="KEGG" id="tva:4751360"/>
<dbReference type="Proteomes" id="UP000001542">
    <property type="component" value="Unassembled WGS sequence"/>
</dbReference>
<dbReference type="InterPro" id="IPR016024">
    <property type="entry name" value="ARM-type_fold"/>
</dbReference>
<protein>
    <recommendedName>
        <fullName evidence="3">Importin N-terminal domain-containing protein</fullName>
    </recommendedName>
</protein>
<dbReference type="AlphaFoldDB" id="A2FN80"/>
<reference evidence="1" key="1">
    <citation type="submission" date="2006-10" db="EMBL/GenBank/DDBJ databases">
        <authorList>
            <person name="Amadeo P."/>
            <person name="Zhao Q."/>
            <person name="Wortman J."/>
            <person name="Fraser-Liggett C."/>
            <person name="Carlton J."/>
        </authorList>
    </citation>
    <scope>NUCLEOTIDE SEQUENCE</scope>
    <source>
        <strain evidence="1">G3</strain>
    </source>
</reference>
<dbReference type="RefSeq" id="XP_001306569.1">
    <property type="nucleotide sequence ID" value="XM_001306568.1"/>
</dbReference>
<keyword evidence="2" id="KW-1185">Reference proteome</keyword>
<gene>
    <name evidence="1" type="ORF">TVAG_003280</name>
</gene>